<accession>K3XA61</accession>
<dbReference type="PANTHER" id="PTHR43821">
    <property type="entry name" value="NAD(P)H NITROREDUCTASE YDJA-RELATED"/>
    <property type="match status" value="1"/>
</dbReference>
<dbReference type="eggNOG" id="ENOG502RYYB">
    <property type="taxonomic scope" value="Eukaryota"/>
</dbReference>
<reference evidence="10" key="1">
    <citation type="journal article" date="2010" name="Genome Biol.">
        <title>Genome sequence of the necrotrophic plant pathogen Pythium ultimum reveals original pathogenicity mechanisms and effector repertoire.</title>
        <authorList>
            <person name="Levesque C.A."/>
            <person name="Brouwer H."/>
            <person name="Cano L."/>
            <person name="Hamilton J.P."/>
            <person name="Holt C."/>
            <person name="Huitema E."/>
            <person name="Raffaele S."/>
            <person name="Robideau G.P."/>
            <person name="Thines M."/>
            <person name="Win J."/>
            <person name="Zerillo M.M."/>
            <person name="Beakes G.W."/>
            <person name="Boore J.L."/>
            <person name="Busam D."/>
            <person name="Dumas B."/>
            <person name="Ferriera S."/>
            <person name="Fuerstenberg S.I."/>
            <person name="Gachon C.M."/>
            <person name="Gaulin E."/>
            <person name="Govers F."/>
            <person name="Grenville-Briggs L."/>
            <person name="Horner N."/>
            <person name="Hostetler J."/>
            <person name="Jiang R.H."/>
            <person name="Johnson J."/>
            <person name="Krajaejun T."/>
            <person name="Lin H."/>
            <person name="Meijer H.J."/>
            <person name="Moore B."/>
            <person name="Morris P."/>
            <person name="Phuntmart V."/>
            <person name="Puiu D."/>
            <person name="Shetty J."/>
            <person name="Stajich J.E."/>
            <person name="Tripathy S."/>
            <person name="Wawra S."/>
            <person name="van West P."/>
            <person name="Whitty B.R."/>
            <person name="Coutinho P.M."/>
            <person name="Henrissat B."/>
            <person name="Martin F."/>
            <person name="Thomas P.D."/>
            <person name="Tyler B.M."/>
            <person name="De Vries R.P."/>
            <person name="Kamoun S."/>
            <person name="Yandell M."/>
            <person name="Tisserat N."/>
            <person name="Buell C.R."/>
        </authorList>
    </citation>
    <scope>NUCLEOTIDE SEQUENCE</scope>
    <source>
        <strain evidence="10">DAOM:BR144</strain>
    </source>
</reference>
<proteinExistence type="inferred from homology"/>
<evidence type="ECO:0000256" key="5">
    <source>
        <dbReference type="ARBA" id="ARBA00022857"/>
    </source>
</evidence>
<evidence type="ECO:0000313" key="9">
    <source>
        <dbReference type="EnsemblProtists" id="PYU1_T014110"/>
    </source>
</evidence>
<dbReference type="VEuPathDB" id="FungiDB:PYU1_G014080"/>
<evidence type="ECO:0000259" key="8">
    <source>
        <dbReference type="Pfam" id="PF00881"/>
    </source>
</evidence>
<feature type="domain" description="Nitroreductase" evidence="8">
    <location>
        <begin position="26"/>
        <end position="189"/>
    </location>
</feature>
<evidence type="ECO:0000256" key="4">
    <source>
        <dbReference type="ARBA" id="ARBA00022643"/>
    </source>
</evidence>
<evidence type="ECO:0000256" key="2">
    <source>
        <dbReference type="ARBA" id="ARBA00007118"/>
    </source>
</evidence>
<dbReference type="InterPro" id="IPR026021">
    <property type="entry name" value="YdjA-like"/>
</dbReference>
<evidence type="ECO:0000256" key="3">
    <source>
        <dbReference type="ARBA" id="ARBA00022630"/>
    </source>
</evidence>
<dbReference type="EMBL" id="GL376563">
    <property type="status" value="NOT_ANNOTATED_CDS"/>
    <property type="molecule type" value="Genomic_DNA"/>
</dbReference>
<protein>
    <recommendedName>
        <fullName evidence="8">Nitroreductase domain-containing protein</fullName>
    </recommendedName>
</protein>
<dbReference type="Pfam" id="PF00881">
    <property type="entry name" value="Nitroreductase"/>
    <property type="match status" value="1"/>
</dbReference>
<dbReference type="Proteomes" id="UP000019132">
    <property type="component" value="Unassembled WGS sequence"/>
</dbReference>
<dbReference type="GO" id="GO:0016491">
    <property type="term" value="F:oxidoreductase activity"/>
    <property type="evidence" value="ECO:0007669"/>
    <property type="project" value="UniProtKB-KW"/>
</dbReference>
<dbReference type="STRING" id="431595.K3XA61"/>
<dbReference type="CDD" id="cd02135">
    <property type="entry name" value="YdjA-like"/>
    <property type="match status" value="1"/>
</dbReference>
<dbReference type="InterPro" id="IPR052530">
    <property type="entry name" value="NAD(P)H_nitroreductase"/>
</dbReference>
<dbReference type="OMA" id="CAIHSMW"/>
<dbReference type="EnsemblProtists" id="PYU1_T014110">
    <property type="protein sequence ID" value="PYU1_T014110"/>
    <property type="gene ID" value="PYU1_G014080"/>
</dbReference>
<comment type="cofactor">
    <cofactor evidence="1">
        <name>FMN</name>
        <dbReference type="ChEBI" id="CHEBI:58210"/>
    </cofactor>
</comment>
<reference evidence="9" key="3">
    <citation type="submission" date="2015-02" db="UniProtKB">
        <authorList>
            <consortium name="EnsemblProtists"/>
        </authorList>
    </citation>
    <scope>IDENTIFICATION</scope>
    <source>
        <strain evidence="9">DAOM BR144</strain>
    </source>
</reference>
<name>K3XA61_GLOUD</name>
<keyword evidence="7" id="KW-0520">NAD</keyword>
<reference evidence="10" key="2">
    <citation type="submission" date="2010-04" db="EMBL/GenBank/DDBJ databases">
        <authorList>
            <person name="Buell R."/>
            <person name="Hamilton J."/>
            <person name="Hostetler J."/>
        </authorList>
    </citation>
    <scope>NUCLEOTIDE SEQUENCE [LARGE SCALE GENOMIC DNA]</scope>
    <source>
        <strain evidence="10">DAOM:BR144</strain>
    </source>
</reference>
<keyword evidence="5" id="KW-0521">NADP</keyword>
<dbReference type="InterPro" id="IPR029479">
    <property type="entry name" value="Nitroreductase"/>
</dbReference>
<evidence type="ECO:0000256" key="6">
    <source>
        <dbReference type="ARBA" id="ARBA00023002"/>
    </source>
</evidence>
<evidence type="ECO:0000256" key="1">
    <source>
        <dbReference type="ARBA" id="ARBA00001917"/>
    </source>
</evidence>
<dbReference type="HOGENOM" id="CLU_070764_5_1_1"/>
<dbReference type="Gene3D" id="3.40.109.10">
    <property type="entry name" value="NADH Oxidase"/>
    <property type="match status" value="1"/>
</dbReference>
<keyword evidence="10" id="KW-1185">Reference proteome</keyword>
<keyword evidence="4" id="KW-0288">FMN</keyword>
<dbReference type="InParanoid" id="K3XA61"/>
<dbReference type="InterPro" id="IPR000415">
    <property type="entry name" value="Nitroreductase-like"/>
</dbReference>
<organism evidence="9 10">
    <name type="scientific">Globisporangium ultimum (strain ATCC 200006 / CBS 805.95 / DAOM BR144)</name>
    <name type="common">Pythium ultimum</name>
    <dbReference type="NCBI Taxonomy" id="431595"/>
    <lineage>
        <taxon>Eukaryota</taxon>
        <taxon>Sar</taxon>
        <taxon>Stramenopiles</taxon>
        <taxon>Oomycota</taxon>
        <taxon>Peronosporomycetes</taxon>
        <taxon>Pythiales</taxon>
        <taxon>Pythiaceae</taxon>
        <taxon>Globisporangium</taxon>
    </lineage>
</organism>
<comment type="similarity">
    <text evidence="2">Belongs to the nitroreductase family.</text>
</comment>
<evidence type="ECO:0000313" key="10">
    <source>
        <dbReference type="Proteomes" id="UP000019132"/>
    </source>
</evidence>
<dbReference type="PIRSF" id="PIRSF000232">
    <property type="entry name" value="YdjA"/>
    <property type="match status" value="1"/>
</dbReference>
<keyword evidence="3" id="KW-0285">Flavoprotein</keyword>
<dbReference type="SUPFAM" id="SSF55469">
    <property type="entry name" value="FMN-dependent nitroreductase-like"/>
    <property type="match status" value="1"/>
</dbReference>
<dbReference type="PANTHER" id="PTHR43821:SF1">
    <property type="entry name" value="NAD(P)H NITROREDUCTASE YDJA-RELATED"/>
    <property type="match status" value="1"/>
</dbReference>
<keyword evidence="6" id="KW-0560">Oxidoreductase</keyword>
<dbReference type="AlphaFoldDB" id="K3XA61"/>
<evidence type="ECO:0000256" key="7">
    <source>
        <dbReference type="ARBA" id="ARBA00023027"/>
    </source>
</evidence>
<sequence length="216" mass="24915">MFSYFTNAARQETVEEGKKWDADELIKHRRSIFPRDYDENRKVPREILEKMLESANWAPNHKHTEPWRFVVFGSPESIQRLAQFEADLYKATTPEHKFMQRKYEKKARSKPGVSYVIAICMKRQASERLPEIEEVCAVACAVQNLHLSAAGHGVGGYWCSGGRISSDEMKGYLGLGEKDMCLGLFYVGYPKPGYVARSHRKPIADKVQWIISYYQK</sequence>